<gene>
    <name evidence="5" type="ORF">MCYG_07046</name>
</gene>
<feature type="transmembrane region" description="Helical" evidence="3">
    <location>
        <begin position="35"/>
        <end position="56"/>
    </location>
</feature>
<accession>C5FWE3</accession>
<protein>
    <recommendedName>
        <fullName evidence="4">Major facilitator superfamily (MFS) profile domain-containing protein</fullName>
    </recommendedName>
</protein>
<dbReference type="HOGENOM" id="CLU_001265_1_1_1"/>
<dbReference type="Pfam" id="PF07690">
    <property type="entry name" value="MFS_1"/>
    <property type="match status" value="1"/>
</dbReference>
<feature type="transmembrane region" description="Helical" evidence="3">
    <location>
        <begin position="235"/>
        <end position="259"/>
    </location>
</feature>
<dbReference type="OrthoDB" id="6499973at2759"/>
<name>C5FWE3_ARTOC</name>
<dbReference type="CDD" id="cd17352">
    <property type="entry name" value="MFS_MCT_SLC16"/>
    <property type="match status" value="1"/>
</dbReference>
<dbReference type="RefSeq" id="XP_002845082.1">
    <property type="nucleotide sequence ID" value="XM_002845036.1"/>
</dbReference>
<evidence type="ECO:0000256" key="3">
    <source>
        <dbReference type="SAM" id="Phobius"/>
    </source>
</evidence>
<dbReference type="eggNOG" id="KOG2504">
    <property type="taxonomic scope" value="Eukaryota"/>
</dbReference>
<dbReference type="PROSITE" id="PS50850">
    <property type="entry name" value="MFS"/>
    <property type="match status" value="1"/>
</dbReference>
<keyword evidence="3" id="KW-1133">Transmembrane helix</keyword>
<dbReference type="VEuPathDB" id="FungiDB:MCYG_07046"/>
<feature type="transmembrane region" description="Helical" evidence="3">
    <location>
        <begin position="105"/>
        <end position="123"/>
    </location>
</feature>
<dbReference type="Gene3D" id="1.20.1250.20">
    <property type="entry name" value="MFS general substrate transporter like domains"/>
    <property type="match status" value="2"/>
</dbReference>
<dbReference type="InterPro" id="IPR011701">
    <property type="entry name" value="MFS"/>
</dbReference>
<organism evidence="5 6">
    <name type="scientific">Arthroderma otae (strain ATCC MYA-4605 / CBS 113480)</name>
    <name type="common">Microsporum canis</name>
    <dbReference type="NCBI Taxonomy" id="554155"/>
    <lineage>
        <taxon>Eukaryota</taxon>
        <taxon>Fungi</taxon>
        <taxon>Dikarya</taxon>
        <taxon>Ascomycota</taxon>
        <taxon>Pezizomycotina</taxon>
        <taxon>Eurotiomycetes</taxon>
        <taxon>Eurotiomycetidae</taxon>
        <taxon>Onygenales</taxon>
        <taxon>Arthrodermataceae</taxon>
        <taxon>Microsporum</taxon>
    </lineage>
</organism>
<dbReference type="InterPro" id="IPR036259">
    <property type="entry name" value="MFS_trans_sf"/>
</dbReference>
<feature type="transmembrane region" description="Helical" evidence="3">
    <location>
        <begin position="271"/>
        <end position="290"/>
    </location>
</feature>
<feature type="transmembrane region" description="Helical" evidence="3">
    <location>
        <begin position="76"/>
        <end position="98"/>
    </location>
</feature>
<proteinExistence type="inferred from homology"/>
<feature type="transmembrane region" description="Helical" evidence="3">
    <location>
        <begin position="129"/>
        <end position="150"/>
    </location>
</feature>
<dbReference type="OMA" id="GKFNCCI"/>
<dbReference type="Proteomes" id="UP000002035">
    <property type="component" value="Unassembled WGS sequence"/>
</dbReference>
<evidence type="ECO:0000259" key="4">
    <source>
        <dbReference type="PROSITE" id="PS50850"/>
    </source>
</evidence>
<keyword evidence="3" id="KW-0472">Membrane</keyword>
<dbReference type="PANTHER" id="PTHR11360:SF250">
    <property type="entry name" value="MFS-TYPE TRANSPORTER AFUA_1G00970"/>
    <property type="match status" value="1"/>
</dbReference>
<dbReference type="SUPFAM" id="SSF103473">
    <property type="entry name" value="MFS general substrate transporter"/>
    <property type="match status" value="1"/>
</dbReference>
<reference evidence="5" key="1">
    <citation type="submission" date="2008-10" db="EMBL/GenBank/DDBJ databases">
        <title>Annotation of Microsporum canis strain CBS 113480.</title>
        <authorList>
            <consortium name="The Broad Institute Genome Sequencing Platform"/>
            <person name="Cuomo C."/>
            <person name="Henn M.R."/>
            <person name="Young S.K."/>
            <person name="Kodira C.D."/>
            <person name="Zeng Q."/>
            <person name="Koehrsen M."/>
            <person name="Alvarado L."/>
            <person name="Berlin A."/>
            <person name="Borenstein D."/>
            <person name="Chen Z."/>
            <person name="Engels R."/>
            <person name="Freedman E."/>
            <person name="Gellesch M."/>
            <person name="Goldberg J."/>
            <person name="Griggs A."/>
            <person name="Gujja S."/>
            <person name="Heiman D."/>
            <person name="Hepburn T."/>
            <person name="Howarth C."/>
            <person name="Jen D."/>
            <person name="Larson L."/>
            <person name="Lewis B."/>
            <person name="Mehta T."/>
            <person name="Park D."/>
            <person name="Pearson M."/>
            <person name="Roberts A."/>
            <person name="Saif S."/>
            <person name="Shea T."/>
            <person name="Shenoy N."/>
            <person name="Sisk P."/>
            <person name="Stolte C."/>
            <person name="Sykes S."/>
            <person name="Walk T."/>
            <person name="White J."/>
            <person name="Yandava C."/>
            <person name="Guigo R."/>
            <person name="Borodovsky M."/>
            <person name="White T.C."/>
            <person name="Oliver B.G."/>
            <person name="Graser Y."/>
            <person name="Abdel-Rahman S."/>
            <person name="Gurr S.J."/>
            <person name="Martinez-Rossi N."/>
            <person name="Summerbell R."/>
            <person name="Lander E."/>
            <person name="Nusbaum C."/>
            <person name="Galagan J."/>
            <person name="Birren B."/>
        </authorList>
    </citation>
    <scope>NUCLEOTIDE SEQUENCE</scope>
    <source>
        <strain evidence="5">CBS 113480</strain>
    </source>
</reference>
<comment type="subcellular location">
    <subcellularLocation>
        <location evidence="1">Membrane</location>
        <topology evidence="1">Multi-pass membrane protein</topology>
    </subcellularLocation>
</comment>
<evidence type="ECO:0000256" key="1">
    <source>
        <dbReference type="ARBA" id="ARBA00004141"/>
    </source>
</evidence>
<dbReference type="GeneID" id="9228114"/>
<keyword evidence="3" id="KW-0812">Transmembrane</keyword>
<feature type="transmembrane region" description="Helical" evidence="3">
    <location>
        <begin position="162"/>
        <end position="182"/>
    </location>
</feature>
<feature type="transmembrane region" description="Helical" evidence="3">
    <location>
        <begin position="326"/>
        <end position="343"/>
    </location>
</feature>
<dbReference type="InterPro" id="IPR050327">
    <property type="entry name" value="Proton-linked_MCT"/>
</dbReference>
<evidence type="ECO:0000313" key="5">
    <source>
        <dbReference type="EMBL" id="EEQ34227.1"/>
    </source>
</evidence>
<evidence type="ECO:0000256" key="2">
    <source>
        <dbReference type="ARBA" id="ARBA00006727"/>
    </source>
</evidence>
<feature type="domain" description="Major facilitator superfamily (MFS) profile" evidence="4">
    <location>
        <begin position="35"/>
        <end position="421"/>
    </location>
</feature>
<dbReference type="InterPro" id="IPR020846">
    <property type="entry name" value="MFS_dom"/>
</dbReference>
<dbReference type="GO" id="GO:0022857">
    <property type="term" value="F:transmembrane transporter activity"/>
    <property type="evidence" value="ECO:0007669"/>
    <property type="project" value="InterPro"/>
</dbReference>
<evidence type="ECO:0000313" key="6">
    <source>
        <dbReference type="Proteomes" id="UP000002035"/>
    </source>
</evidence>
<feature type="transmembrane region" description="Helical" evidence="3">
    <location>
        <begin position="302"/>
        <end position="320"/>
    </location>
</feature>
<sequence length="421" mass="44944">MAGVSSSGDPEKRHDALSEETITKSAQESEWHCRAVLTLIGTTCILFCTVGFVNAFGVFEEFYSKTFFHDKSLSEISWFGSFNVFCMFSGALVTGILSDLYGPTWLLRGGTVMALLGIFMTSLCREYYQFFLAQGLLFGLGVAGLFLPSYATTSLYFVKHRALALGITVGGSSIGGVVWPIALRRLLVEVGFPWTMRIAGFIMMPLLVIGCLTVRLPQKKREKKPKPNIKAMKTLAFGLLAAALFFASMGLFVPFYFITSYSIHLGKDPETSFYLISVTNATSLFGRLLPGFWADRYGKFNTLILATLFSGIICCCITAATSLGGLMVIAAAYGFASGAIISIQGACATQLVDPATYGAAMGAVLGVCSIASLIGSPIAGELATRHGFLSATEYGGASLLAGSACLVASRALQSTQLFKAV</sequence>
<dbReference type="AlphaFoldDB" id="C5FWE3"/>
<dbReference type="PANTHER" id="PTHR11360">
    <property type="entry name" value="MONOCARBOXYLATE TRANSPORTER"/>
    <property type="match status" value="1"/>
</dbReference>
<comment type="similarity">
    <text evidence="2">Belongs to the major facilitator superfamily. Monocarboxylate porter (TC 2.A.1.13) family.</text>
</comment>
<feature type="transmembrane region" description="Helical" evidence="3">
    <location>
        <begin position="394"/>
        <end position="412"/>
    </location>
</feature>
<dbReference type="GO" id="GO:0016020">
    <property type="term" value="C:membrane"/>
    <property type="evidence" value="ECO:0007669"/>
    <property type="project" value="UniProtKB-SubCell"/>
</dbReference>
<feature type="transmembrane region" description="Helical" evidence="3">
    <location>
        <begin position="355"/>
        <end position="374"/>
    </location>
</feature>
<dbReference type="EMBL" id="DS995706">
    <property type="protein sequence ID" value="EEQ34227.1"/>
    <property type="molecule type" value="Genomic_DNA"/>
</dbReference>
<keyword evidence="6" id="KW-1185">Reference proteome</keyword>
<feature type="transmembrane region" description="Helical" evidence="3">
    <location>
        <begin position="194"/>
        <end position="214"/>
    </location>
</feature>